<accession>A0A1E3A258</accession>
<dbReference type="PROSITE" id="PS50893">
    <property type="entry name" value="ABC_TRANSPORTER_2"/>
    <property type="match status" value="1"/>
</dbReference>
<evidence type="ECO:0000256" key="1">
    <source>
        <dbReference type="ARBA" id="ARBA00005417"/>
    </source>
</evidence>
<keyword evidence="3" id="KW-0547">Nucleotide-binding</keyword>
<dbReference type="CDD" id="cd03230">
    <property type="entry name" value="ABC_DR_subfamily_A"/>
    <property type="match status" value="1"/>
</dbReference>
<keyword evidence="2" id="KW-0813">Transport</keyword>
<gene>
    <name evidence="6" type="ORF">BEH84_06055</name>
</gene>
<dbReference type="Gene3D" id="3.40.50.300">
    <property type="entry name" value="P-loop containing nucleotide triphosphate hydrolases"/>
    <property type="match status" value="1"/>
</dbReference>
<evidence type="ECO:0000256" key="4">
    <source>
        <dbReference type="ARBA" id="ARBA00022840"/>
    </source>
</evidence>
<sequence>MSYAIEIDGLKKSYGNHMVLKGLSFQVARGEIFALLGVNGAGKTTALECMEGLRKFEDGSIAVNGRMGIQLQSSSLPEQIRAMEAVRLFAKWNKTKTDVTMLEALGIKELGKKKYADMSTGQKRRLHLALALVSDPDIVFLDEPTAGLDVEGRISLHEQIRRLKTQGKTIILASHDMAEVESLCDRIAILSSGHISFLGTVAGLTEKISRRYRIHIKTSKGEECLETENIGSALLEALEEFRKKGTEVMDIKIDRGTLEQHFMEIAKGDSE</sequence>
<dbReference type="GeneID" id="93304587"/>
<evidence type="ECO:0000256" key="2">
    <source>
        <dbReference type="ARBA" id="ARBA00022448"/>
    </source>
</evidence>
<dbReference type="InterPro" id="IPR003593">
    <property type="entry name" value="AAA+_ATPase"/>
</dbReference>
<dbReference type="PANTHER" id="PTHR42711">
    <property type="entry name" value="ABC TRANSPORTER ATP-BINDING PROTEIN"/>
    <property type="match status" value="1"/>
</dbReference>
<comment type="caution">
    <text evidence="6">The sequence shown here is derived from an EMBL/GenBank/DDBJ whole genome shotgun (WGS) entry which is preliminary data.</text>
</comment>
<evidence type="ECO:0000313" key="6">
    <source>
        <dbReference type="EMBL" id="ODM02824.1"/>
    </source>
</evidence>
<dbReference type="PATRIC" id="fig|1432052.3.peg.6693"/>
<comment type="similarity">
    <text evidence="1">Belongs to the ABC transporter superfamily.</text>
</comment>
<dbReference type="Proteomes" id="UP000095003">
    <property type="component" value="Unassembled WGS sequence"/>
</dbReference>
<feature type="domain" description="ABC transporter" evidence="5">
    <location>
        <begin position="5"/>
        <end position="217"/>
    </location>
</feature>
<keyword evidence="6" id="KW-0378">Hydrolase</keyword>
<dbReference type="GO" id="GO:0016887">
    <property type="term" value="F:ATP hydrolysis activity"/>
    <property type="evidence" value="ECO:0007669"/>
    <property type="project" value="InterPro"/>
</dbReference>
<dbReference type="RefSeq" id="WP_069159388.1">
    <property type="nucleotide sequence ID" value="NZ_DBFYTC010000019.1"/>
</dbReference>
<dbReference type="Pfam" id="PF00005">
    <property type="entry name" value="ABC_tran"/>
    <property type="match status" value="1"/>
</dbReference>
<evidence type="ECO:0000313" key="7">
    <source>
        <dbReference type="Proteomes" id="UP000095003"/>
    </source>
</evidence>
<dbReference type="InterPro" id="IPR050763">
    <property type="entry name" value="ABC_transporter_ATP-binding"/>
</dbReference>
<evidence type="ECO:0000259" key="5">
    <source>
        <dbReference type="PROSITE" id="PS50893"/>
    </source>
</evidence>
<name>A0A1E3A258_9FIRM</name>
<dbReference type="InterPro" id="IPR003439">
    <property type="entry name" value="ABC_transporter-like_ATP-bd"/>
</dbReference>
<organism evidence="6 7">
    <name type="scientific">Eisenbergiella tayi</name>
    <dbReference type="NCBI Taxonomy" id="1432052"/>
    <lineage>
        <taxon>Bacteria</taxon>
        <taxon>Bacillati</taxon>
        <taxon>Bacillota</taxon>
        <taxon>Clostridia</taxon>
        <taxon>Lachnospirales</taxon>
        <taxon>Lachnospiraceae</taxon>
        <taxon>Eisenbergiella</taxon>
    </lineage>
</organism>
<dbReference type="AlphaFoldDB" id="A0A1E3A258"/>
<dbReference type="InterPro" id="IPR027417">
    <property type="entry name" value="P-loop_NTPase"/>
</dbReference>
<proteinExistence type="inferred from homology"/>
<dbReference type="EC" id="3.6.3.-" evidence="6"/>
<reference evidence="6 7" key="1">
    <citation type="submission" date="2016-07" db="EMBL/GenBank/DDBJ databases">
        <title>Characterization of isolates of Eisenbergiella tayi derived from blood cultures, using whole genome sequencing.</title>
        <authorList>
            <person name="Burdz T."/>
            <person name="Wiebe D."/>
            <person name="Huynh C."/>
            <person name="Bernard K."/>
        </authorList>
    </citation>
    <scope>NUCLEOTIDE SEQUENCE [LARGE SCALE GENOMIC DNA]</scope>
    <source>
        <strain evidence="6 7">NML 120489</strain>
    </source>
</reference>
<dbReference type="GO" id="GO:0005524">
    <property type="term" value="F:ATP binding"/>
    <property type="evidence" value="ECO:0007669"/>
    <property type="project" value="UniProtKB-KW"/>
</dbReference>
<dbReference type="EMBL" id="MCGI01000008">
    <property type="protein sequence ID" value="ODM02824.1"/>
    <property type="molecule type" value="Genomic_DNA"/>
</dbReference>
<protein>
    <submittedName>
        <fullName evidence="6">Fluoroquinolones export ATP-binding protein</fullName>
        <ecNumber evidence="6">3.6.3.-</ecNumber>
    </submittedName>
</protein>
<dbReference type="PANTHER" id="PTHR42711:SF5">
    <property type="entry name" value="ABC TRANSPORTER ATP-BINDING PROTEIN NATA"/>
    <property type="match status" value="1"/>
</dbReference>
<dbReference type="SMART" id="SM00382">
    <property type="entry name" value="AAA"/>
    <property type="match status" value="1"/>
</dbReference>
<evidence type="ECO:0000256" key="3">
    <source>
        <dbReference type="ARBA" id="ARBA00022741"/>
    </source>
</evidence>
<dbReference type="SUPFAM" id="SSF52540">
    <property type="entry name" value="P-loop containing nucleoside triphosphate hydrolases"/>
    <property type="match status" value="1"/>
</dbReference>
<keyword evidence="4 6" id="KW-0067">ATP-binding</keyword>